<gene>
    <name evidence="2" type="ORF">MAR_035672</name>
</gene>
<accession>A0ABY7EPF3</accession>
<dbReference type="Gene3D" id="3.30.160.60">
    <property type="entry name" value="Classic Zinc Finger"/>
    <property type="match status" value="1"/>
</dbReference>
<keyword evidence="1" id="KW-0175">Coiled coil</keyword>
<reference evidence="2" key="1">
    <citation type="submission" date="2022-11" db="EMBL/GenBank/DDBJ databases">
        <title>Centuries of genome instability and evolution in soft-shell clam transmissible cancer (bioRxiv).</title>
        <authorList>
            <person name="Hart S.F.M."/>
            <person name="Yonemitsu M.A."/>
            <person name="Giersch R.M."/>
            <person name="Beal B.F."/>
            <person name="Arriagada G."/>
            <person name="Davis B.W."/>
            <person name="Ostrander E.A."/>
            <person name="Goff S.P."/>
            <person name="Metzger M.J."/>
        </authorList>
    </citation>
    <scope>NUCLEOTIDE SEQUENCE</scope>
    <source>
        <strain evidence="2">MELC-2E11</strain>
        <tissue evidence="2">Siphon/mantle</tissue>
    </source>
</reference>
<dbReference type="EMBL" id="CP111018">
    <property type="protein sequence ID" value="WAR10596.1"/>
    <property type="molecule type" value="Genomic_DNA"/>
</dbReference>
<dbReference type="Proteomes" id="UP001164746">
    <property type="component" value="Chromosome 7"/>
</dbReference>
<evidence type="ECO:0000313" key="3">
    <source>
        <dbReference type="Proteomes" id="UP001164746"/>
    </source>
</evidence>
<evidence type="ECO:0000313" key="2">
    <source>
        <dbReference type="EMBL" id="WAR10596.1"/>
    </source>
</evidence>
<evidence type="ECO:0008006" key="4">
    <source>
        <dbReference type="Google" id="ProtNLM"/>
    </source>
</evidence>
<keyword evidence="3" id="KW-1185">Reference proteome</keyword>
<name>A0ABY7EPF3_MYAAR</name>
<evidence type="ECO:0000256" key="1">
    <source>
        <dbReference type="SAM" id="Coils"/>
    </source>
</evidence>
<organism evidence="2 3">
    <name type="scientific">Mya arenaria</name>
    <name type="common">Soft-shell clam</name>
    <dbReference type="NCBI Taxonomy" id="6604"/>
    <lineage>
        <taxon>Eukaryota</taxon>
        <taxon>Metazoa</taxon>
        <taxon>Spiralia</taxon>
        <taxon>Lophotrochozoa</taxon>
        <taxon>Mollusca</taxon>
        <taxon>Bivalvia</taxon>
        <taxon>Autobranchia</taxon>
        <taxon>Heteroconchia</taxon>
        <taxon>Euheterodonta</taxon>
        <taxon>Imparidentia</taxon>
        <taxon>Neoheterodontei</taxon>
        <taxon>Myida</taxon>
        <taxon>Myoidea</taxon>
        <taxon>Myidae</taxon>
        <taxon>Mya</taxon>
    </lineage>
</organism>
<sequence length="391" mass="45612">MASTQIQCEMCCNEKAVGYCTTCGNVGETCIKLHKTVKVFQTHMVSMNDEKNGNSKVTKRDITEERCKQHPTERTIFLCKIHDSMLCSRCFHSEHLSCFKEVVDLLHEDINIDCDKVITMKSLFNELKAEILFLKDEAEHRQDSYKNNADTCVEKCMELGNRIKHRVDDLTRNFKDGIREIYKENVNTYSHITKTCDEKTKWCENEESKIDDFVDNKMAGRLYLASRHFEKEVSDARFHLKEIKRKHTFKGIEFKENKVILKCVFEDLEEVCEQHEENTGSDDVHANDVVAFITEINKTRRELIALLKKARNELDESEKARLVLEAELKGTKEDLNQVERERAIFQAKFPHVKEHLNWTQPNGTVEVKTSIEYGERIIVLDFTFPDGIQMK</sequence>
<feature type="coiled-coil region" evidence="1">
    <location>
        <begin position="293"/>
        <end position="348"/>
    </location>
</feature>
<protein>
    <recommendedName>
        <fullName evidence="4">B box-type domain-containing protein</fullName>
    </recommendedName>
</protein>
<proteinExistence type="predicted"/>